<dbReference type="GO" id="GO:0016020">
    <property type="term" value="C:membrane"/>
    <property type="evidence" value="ECO:0007669"/>
    <property type="project" value="UniProtKB-SubCell"/>
</dbReference>
<name>A0A6A6LB97_HEVBR</name>
<dbReference type="InterPro" id="IPR032675">
    <property type="entry name" value="LRR_dom_sf"/>
</dbReference>
<evidence type="ECO:0000256" key="4">
    <source>
        <dbReference type="ARBA" id="ARBA00022729"/>
    </source>
</evidence>
<protein>
    <recommendedName>
        <fullName evidence="8">Leucine-rich repeat-containing N-terminal plant-type domain-containing protein</fullName>
    </recommendedName>
</protein>
<dbReference type="AlphaFoldDB" id="A0A6A6LB97"/>
<keyword evidence="4" id="KW-0732">Signal</keyword>
<evidence type="ECO:0000256" key="5">
    <source>
        <dbReference type="ARBA" id="ARBA00022737"/>
    </source>
</evidence>
<feature type="domain" description="Leucine-rich repeat-containing N-terminal plant-type" evidence="8">
    <location>
        <begin position="52"/>
        <end position="90"/>
    </location>
</feature>
<dbReference type="InterPro" id="IPR053211">
    <property type="entry name" value="DNA_repair-toleration"/>
</dbReference>
<dbReference type="Proteomes" id="UP000467840">
    <property type="component" value="Chromosome 18"/>
</dbReference>
<keyword evidence="5" id="KW-0677">Repeat</keyword>
<evidence type="ECO:0000256" key="7">
    <source>
        <dbReference type="ARBA" id="ARBA00023136"/>
    </source>
</evidence>
<dbReference type="EMBL" id="JAAGAX010000012">
    <property type="protein sequence ID" value="KAF2297296.1"/>
    <property type="molecule type" value="Genomic_DNA"/>
</dbReference>
<proteinExistence type="predicted"/>
<dbReference type="PANTHER" id="PTHR48060:SF21">
    <property type="entry name" value="L DOMAIN-LIKE PROTEIN"/>
    <property type="match status" value="1"/>
</dbReference>
<evidence type="ECO:0000256" key="3">
    <source>
        <dbReference type="ARBA" id="ARBA00022692"/>
    </source>
</evidence>
<sequence length="238" mass="26960">MQQWRQLKEQFSKLFVFLLLFPNGQKLFLSLQFISLLFFLFLSAFPLSFGSNVETQALLEFKRQLKDPLNVLDSWKELDSPCMFSGITCDLTSGKVTEISLDNKSLSGEISPSISALESLTTLWLPSNSFSGKLPLELLNCSNLRISDMGRKFNWVDCAFYGANEYDEGEIPENIGNLKNLTYLFLADSHLRGEIPESIFGLWKLETLDISRNKISGNSQNQFPNCKSLQRLSSLSTI</sequence>
<comment type="subcellular location">
    <subcellularLocation>
        <location evidence="1">Membrane</location>
        <topology evidence="1">Single-pass membrane protein</topology>
    </subcellularLocation>
</comment>
<dbReference type="Pfam" id="PF00560">
    <property type="entry name" value="LRR_1"/>
    <property type="match status" value="3"/>
</dbReference>
<dbReference type="InterPro" id="IPR013210">
    <property type="entry name" value="LRR_N_plant-typ"/>
</dbReference>
<keyword evidence="3" id="KW-0812">Transmembrane</keyword>
<keyword evidence="2" id="KW-0433">Leucine-rich repeat</keyword>
<keyword evidence="10" id="KW-1185">Reference proteome</keyword>
<evidence type="ECO:0000256" key="1">
    <source>
        <dbReference type="ARBA" id="ARBA00004167"/>
    </source>
</evidence>
<dbReference type="InterPro" id="IPR001611">
    <property type="entry name" value="Leu-rich_rpt"/>
</dbReference>
<accession>A0A6A6LB97</accession>
<comment type="caution">
    <text evidence="9">The sequence shown here is derived from an EMBL/GenBank/DDBJ whole genome shotgun (WGS) entry which is preliminary data.</text>
</comment>
<organism evidence="9 10">
    <name type="scientific">Hevea brasiliensis</name>
    <name type="common">Para rubber tree</name>
    <name type="synonym">Siphonia brasiliensis</name>
    <dbReference type="NCBI Taxonomy" id="3981"/>
    <lineage>
        <taxon>Eukaryota</taxon>
        <taxon>Viridiplantae</taxon>
        <taxon>Streptophyta</taxon>
        <taxon>Embryophyta</taxon>
        <taxon>Tracheophyta</taxon>
        <taxon>Spermatophyta</taxon>
        <taxon>Magnoliopsida</taxon>
        <taxon>eudicotyledons</taxon>
        <taxon>Gunneridae</taxon>
        <taxon>Pentapetalae</taxon>
        <taxon>rosids</taxon>
        <taxon>fabids</taxon>
        <taxon>Malpighiales</taxon>
        <taxon>Euphorbiaceae</taxon>
        <taxon>Crotonoideae</taxon>
        <taxon>Micrandreae</taxon>
        <taxon>Hevea</taxon>
    </lineage>
</organism>
<evidence type="ECO:0000256" key="2">
    <source>
        <dbReference type="ARBA" id="ARBA00022614"/>
    </source>
</evidence>
<evidence type="ECO:0000313" key="9">
    <source>
        <dbReference type="EMBL" id="KAF2297296.1"/>
    </source>
</evidence>
<keyword evidence="6" id="KW-1133">Transmembrane helix</keyword>
<dbReference type="PANTHER" id="PTHR48060">
    <property type="entry name" value="DNA DAMAGE-REPAIR/TOLERATION PROTEIN DRT100"/>
    <property type="match status" value="1"/>
</dbReference>
<gene>
    <name evidence="9" type="ORF">GH714_020883</name>
</gene>
<dbReference type="FunFam" id="3.80.10.10:FF:000129">
    <property type="entry name" value="Leucine-rich repeat receptor-like kinase"/>
    <property type="match status" value="1"/>
</dbReference>
<evidence type="ECO:0000259" key="8">
    <source>
        <dbReference type="Pfam" id="PF08263"/>
    </source>
</evidence>
<keyword evidence="7" id="KW-0472">Membrane</keyword>
<evidence type="ECO:0000313" key="10">
    <source>
        <dbReference type="Proteomes" id="UP000467840"/>
    </source>
</evidence>
<dbReference type="SUPFAM" id="SSF52058">
    <property type="entry name" value="L domain-like"/>
    <property type="match status" value="1"/>
</dbReference>
<reference evidence="9 10" key="1">
    <citation type="journal article" date="2020" name="Mol. Plant">
        <title>The Chromosome-Based Rubber Tree Genome Provides New Insights into Spurge Genome Evolution and Rubber Biosynthesis.</title>
        <authorList>
            <person name="Liu J."/>
            <person name="Shi C."/>
            <person name="Shi C.C."/>
            <person name="Li W."/>
            <person name="Zhang Q.J."/>
            <person name="Zhang Y."/>
            <person name="Li K."/>
            <person name="Lu H.F."/>
            <person name="Shi C."/>
            <person name="Zhu S.T."/>
            <person name="Xiao Z.Y."/>
            <person name="Nan H."/>
            <person name="Yue Y."/>
            <person name="Zhu X.G."/>
            <person name="Wu Y."/>
            <person name="Hong X.N."/>
            <person name="Fan G.Y."/>
            <person name="Tong Y."/>
            <person name="Zhang D."/>
            <person name="Mao C.L."/>
            <person name="Liu Y.L."/>
            <person name="Hao S.J."/>
            <person name="Liu W.Q."/>
            <person name="Lv M.Q."/>
            <person name="Zhang H.B."/>
            <person name="Liu Y."/>
            <person name="Hu-Tang G.R."/>
            <person name="Wang J.P."/>
            <person name="Wang J.H."/>
            <person name="Sun Y.H."/>
            <person name="Ni S.B."/>
            <person name="Chen W.B."/>
            <person name="Zhang X.C."/>
            <person name="Jiao Y.N."/>
            <person name="Eichler E.E."/>
            <person name="Li G.H."/>
            <person name="Liu X."/>
            <person name="Gao L.Z."/>
        </authorList>
    </citation>
    <scope>NUCLEOTIDE SEQUENCE [LARGE SCALE GENOMIC DNA]</scope>
    <source>
        <strain evidence="10">cv. GT1</strain>
        <tissue evidence="9">Leaf</tissue>
    </source>
</reference>
<dbReference type="Gene3D" id="3.80.10.10">
    <property type="entry name" value="Ribonuclease Inhibitor"/>
    <property type="match status" value="2"/>
</dbReference>
<evidence type="ECO:0000256" key="6">
    <source>
        <dbReference type="ARBA" id="ARBA00022989"/>
    </source>
</evidence>
<dbReference type="Pfam" id="PF08263">
    <property type="entry name" value="LRRNT_2"/>
    <property type="match status" value="1"/>
</dbReference>